<proteinExistence type="predicted"/>
<organism evidence="1 2">
    <name type="scientific">Vibrio metschnikovii</name>
    <dbReference type="NCBI Taxonomy" id="28172"/>
    <lineage>
        <taxon>Bacteria</taxon>
        <taxon>Pseudomonadati</taxon>
        <taxon>Pseudomonadota</taxon>
        <taxon>Gammaproteobacteria</taxon>
        <taxon>Vibrionales</taxon>
        <taxon>Vibrionaceae</taxon>
        <taxon>Vibrio</taxon>
    </lineage>
</organism>
<protein>
    <submittedName>
        <fullName evidence="1">Uncharacterized protein</fullName>
    </submittedName>
</protein>
<dbReference type="EMBL" id="JACRUP010000002">
    <property type="protein sequence ID" value="MBC5850547.1"/>
    <property type="molecule type" value="Genomic_DNA"/>
</dbReference>
<reference evidence="1" key="1">
    <citation type="submission" date="2020-08" db="EMBL/GenBank/DDBJ databases">
        <title>Genome Sequencing and Pan-Genome Analysis of Migratory bird Vibrio Strains, Inner Mongolia.</title>
        <authorList>
            <person name="Zheng L."/>
        </authorList>
    </citation>
    <scope>NUCLEOTIDE SEQUENCE</scope>
    <source>
        <strain evidence="1">M13F</strain>
    </source>
</reference>
<evidence type="ECO:0000313" key="2">
    <source>
        <dbReference type="Proteomes" id="UP000615796"/>
    </source>
</evidence>
<accession>A0A9X0UH08</accession>
<sequence length="150" mass="16952">MKKNIVMIIAGLLLLSGCATPYQTEKNFWSFGKGFDVQALAQDTWQISFIGNDYTDRAIARKYILRKSAELASQAGYAYFTLLDEDINVDSVAKNQISQAENKQKWLYSTTQITSETTIMAISKGLHQPSDAYKMVYESQFILNSINVEQ</sequence>
<dbReference type="PROSITE" id="PS51257">
    <property type="entry name" value="PROKAR_LIPOPROTEIN"/>
    <property type="match status" value="1"/>
</dbReference>
<dbReference type="NCBIfam" id="NF047637">
    <property type="entry name" value="lipo_CC0125"/>
    <property type="match status" value="1"/>
</dbReference>
<comment type="caution">
    <text evidence="1">The sequence shown here is derived from an EMBL/GenBank/DDBJ whole genome shotgun (WGS) entry which is preliminary data.</text>
</comment>
<keyword evidence="2" id="KW-1185">Reference proteome</keyword>
<evidence type="ECO:0000313" key="1">
    <source>
        <dbReference type="EMBL" id="MBC5850547.1"/>
    </source>
</evidence>
<dbReference type="RefSeq" id="WP_154170833.1">
    <property type="nucleotide sequence ID" value="NZ_CP046794.1"/>
</dbReference>
<name>A0A9X0UH08_VIBME</name>
<dbReference type="AlphaFoldDB" id="A0A9X0UH08"/>
<dbReference type="Proteomes" id="UP000615796">
    <property type="component" value="Unassembled WGS sequence"/>
</dbReference>
<gene>
    <name evidence="1" type="ORF">H8Q88_06185</name>
</gene>